<dbReference type="AlphaFoldDB" id="A0A382TRL0"/>
<organism evidence="1">
    <name type="scientific">marine metagenome</name>
    <dbReference type="NCBI Taxonomy" id="408172"/>
    <lineage>
        <taxon>unclassified sequences</taxon>
        <taxon>metagenomes</taxon>
        <taxon>ecological metagenomes</taxon>
    </lineage>
</organism>
<dbReference type="EMBL" id="UINC01138643">
    <property type="protein sequence ID" value="SVD24719.1"/>
    <property type="molecule type" value="Genomic_DNA"/>
</dbReference>
<accession>A0A382TRL0</accession>
<feature type="non-terminal residue" evidence="1">
    <location>
        <position position="105"/>
    </location>
</feature>
<name>A0A382TRL0_9ZZZZ</name>
<sequence>MKKTATVILLLCLMPTTAMAHKDNKAYILGGYLSCGQYVIAYEKDTYKDGERFTSDELWREVTWLKGFFSAYNLKVNNNKKNVLQGRDWASVLLWYYNFCNADPL</sequence>
<protein>
    <submittedName>
        <fullName evidence="1">Uncharacterized protein</fullName>
    </submittedName>
</protein>
<gene>
    <name evidence="1" type="ORF">METZ01_LOCUS377573</name>
</gene>
<evidence type="ECO:0000313" key="1">
    <source>
        <dbReference type="EMBL" id="SVD24719.1"/>
    </source>
</evidence>
<proteinExistence type="predicted"/>
<reference evidence="1" key="1">
    <citation type="submission" date="2018-05" db="EMBL/GenBank/DDBJ databases">
        <authorList>
            <person name="Lanie J.A."/>
            <person name="Ng W.-L."/>
            <person name="Kazmierczak K.M."/>
            <person name="Andrzejewski T.M."/>
            <person name="Davidsen T.M."/>
            <person name="Wayne K.J."/>
            <person name="Tettelin H."/>
            <person name="Glass J.I."/>
            <person name="Rusch D."/>
            <person name="Podicherti R."/>
            <person name="Tsui H.-C.T."/>
            <person name="Winkler M.E."/>
        </authorList>
    </citation>
    <scope>NUCLEOTIDE SEQUENCE</scope>
</reference>